<evidence type="ECO:0000313" key="1">
    <source>
        <dbReference type="EMBL" id="AEC45830.1"/>
    </source>
</evidence>
<keyword evidence="2" id="KW-1185">Reference proteome</keyword>
<sequence length="37" mass="4683">MINYLINLFQKKKKKILKNTNKKNEHIPFSWKNFWVF</sequence>
<dbReference type="Proteomes" id="UP000008738">
    <property type="component" value="Chromosome"/>
</dbReference>
<proteinExistence type="predicted"/>
<evidence type="ECO:0000313" key="2">
    <source>
        <dbReference type="Proteomes" id="UP000008738"/>
    </source>
</evidence>
<reference evidence="1 2" key="1">
    <citation type="journal article" date="2011" name="J. Bacteriol.">
        <title>Genome analysis of a Mycoplasma hyorhinis strain derived from a primary human melanoma cell line.</title>
        <authorList>
            <person name="Kornspan J.D."/>
            <person name="Lysnyansky I."/>
            <person name="Kahan T."/>
            <person name="Herrmann R."/>
            <person name="Rottem S."/>
            <person name="Nir-Paz R."/>
        </authorList>
    </citation>
    <scope>NUCLEOTIDE SEQUENCE [LARGE SCALE GENOMIC DNA]</scope>
    <source>
        <strain evidence="1 2">MCLD</strain>
    </source>
</reference>
<organism evidence="1 2">
    <name type="scientific">Mesomycoplasma hyorhinis (strain MCLD)</name>
    <name type="common">Mycoplasma hyorhinis</name>
    <dbReference type="NCBI Taxonomy" id="936139"/>
    <lineage>
        <taxon>Bacteria</taxon>
        <taxon>Bacillati</taxon>
        <taxon>Mycoplasmatota</taxon>
        <taxon>Mycoplasmoidales</taxon>
        <taxon>Metamycoplasmataceae</taxon>
        <taxon>Mesomycoplasma</taxon>
    </lineage>
</organism>
<protein>
    <submittedName>
        <fullName evidence="1">Uncharacterized protein</fullName>
    </submittedName>
</protein>
<dbReference type="EMBL" id="CP002669">
    <property type="protein sequence ID" value="AEC45830.1"/>
    <property type="molecule type" value="Genomic_DNA"/>
</dbReference>
<gene>
    <name evidence="1" type="ordered locus">SRH_01330</name>
</gene>
<accession>A0ABM5M5C8</accession>
<name>A0ABM5M5C8_MESHM</name>